<reference evidence="2 3" key="1">
    <citation type="submission" date="2023-05" db="EMBL/GenBank/DDBJ databases">
        <title>A 100% complete, gapless, phased diploid assembly of the Scenedesmus obliquus UTEX 3031 genome.</title>
        <authorList>
            <person name="Biondi T.C."/>
            <person name="Hanschen E.R."/>
            <person name="Kwon T."/>
            <person name="Eng W."/>
            <person name="Kruse C.P.S."/>
            <person name="Koehler S.I."/>
            <person name="Kunde Y."/>
            <person name="Gleasner C.D."/>
            <person name="You Mak K.T."/>
            <person name="Polle J."/>
            <person name="Hovde B.T."/>
            <person name="Starkenburg S.R."/>
        </authorList>
    </citation>
    <scope>NUCLEOTIDE SEQUENCE [LARGE SCALE GENOMIC DNA]</scope>
    <source>
        <strain evidence="2 3">DOE0152z</strain>
    </source>
</reference>
<gene>
    <name evidence="2" type="ORF">OEZ85_005581</name>
</gene>
<dbReference type="EMBL" id="CP126218">
    <property type="protein sequence ID" value="WIA19648.1"/>
    <property type="molecule type" value="Genomic_DNA"/>
</dbReference>
<evidence type="ECO:0000256" key="1">
    <source>
        <dbReference type="SAM" id="MobiDB-lite"/>
    </source>
</evidence>
<feature type="region of interest" description="Disordered" evidence="1">
    <location>
        <begin position="146"/>
        <end position="167"/>
    </location>
</feature>
<protein>
    <submittedName>
        <fullName evidence="2">Uncharacterized protein</fullName>
    </submittedName>
</protein>
<organism evidence="2 3">
    <name type="scientific">Tetradesmus obliquus</name>
    <name type="common">Green alga</name>
    <name type="synonym">Acutodesmus obliquus</name>
    <dbReference type="NCBI Taxonomy" id="3088"/>
    <lineage>
        <taxon>Eukaryota</taxon>
        <taxon>Viridiplantae</taxon>
        <taxon>Chlorophyta</taxon>
        <taxon>core chlorophytes</taxon>
        <taxon>Chlorophyceae</taxon>
        <taxon>CS clade</taxon>
        <taxon>Sphaeropleales</taxon>
        <taxon>Scenedesmaceae</taxon>
        <taxon>Tetradesmus</taxon>
    </lineage>
</organism>
<sequence length="295" mass="32173">MSLQQLLAEYGQLVRQLAVALQLHEKGLGGSQEARLQELLLRCLYLMSSVGRAKQTEHRTGRPDMLALCLTSYETGEHIPEPSKERHAAVAAALGLSREQKLRITQGSAVFKQLMTPVLTELRQLQQQAGSSSRCSSTVSDSSVCQDASQAPAAQQQQQQQQRQQLRRQLEGGDLPSLHEQQRHAARMKLLLRKDALLRAAAASYAFGCLSTLQLAQLHVYCSPYYPHPLTFVTAIMEQMEQERQQQQQGALQQLLLDSESCAGGSSSSSSSSSGRRRGSSSAPNGAAAQAMCIG</sequence>
<feature type="compositionally biased region" description="Low complexity" evidence="1">
    <location>
        <begin position="155"/>
        <end position="164"/>
    </location>
</feature>
<evidence type="ECO:0000313" key="2">
    <source>
        <dbReference type="EMBL" id="WIA19648.1"/>
    </source>
</evidence>
<name>A0ABY8UDS7_TETOB</name>
<evidence type="ECO:0000313" key="3">
    <source>
        <dbReference type="Proteomes" id="UP001244341"/>
    </source>
</evidence>
<dbReference type="Proteomes" id="UP001244341">
    <property type="component" value="Chromosome 11b"/>
</dbReference>
<accession>A0ABY8UDS7</accession>
<feature type="compositionally biased region" description="Low complexity" evidence="1">
    <location>
        <begin position="264"/>
        <end position="274"/>
    </location>
</feature>
<proteinExistence type="predicted"/>
<feature type="region of interest" description="Disordered" evidence="1">
    <location>
        <begin position="260"/>
        <end position="295"/>
    </location>
</feature>
<keyword evidence="3" id="KW-1185">Reference proteome</keyword>